<proteinExistence type="predicted"/>
<evidence type="ECO:0000313" key="2">
    <source>
        <dbReference type="Proteomes" id="UP001141434"/>
    </source>
</evidence>
<dbReference type="Proteomes" id="UP001141434">
    <property type="component" value="Unassembled WGS sequence"/>
</dbReference>
<dbReference type="AlphaFoldDB" id="A0A9W9EGY0"/>
<protein>
    <submittedName>
        <fullName evidence="1">Uncharacterized protein</fullName>
    </submittedName>
</protein>
<reference evidence="1" key="2">
    <citation type="journal article" date="2023" name="IMA Fungus">
        <title>Comparative genomic study of the Penicillium genus elucidates a diverse pangenome and 15 lateral gene transfer events.</title>
        <authorList>
            <person name="Petersen C."/>
            <person name="Sorensen T."/>
            <person name="Nielsen M.R."/>
            <person name="Sondergaard T.E."/>
            <person name="Sorensen J.L."/>
            <person name="Fitzpatrick D.A."/>
            <person name="Frisvad J.C."/>
            <person name="Nielsen K.L."/>
        </authorList>
    </citation>
    <scope>NUCLEOTIDE SEQUENCE</scope>
    <source>
        <strain evidence="1">IBT 34128</strain>
    </source>
</reference>
<reference evidence="1" key="1">
    <citation type="submission" date="2022-11" db="EMBL/GenBank/DDBJ databases">
        <authorList>
            <person name="Petersen C."/>
        </authorList>
    </citation>
    <scope>NUCLEOTIDE SEQUENCE</scope>
    <source>
        <strain evidence="1">IBT 34128</strain>
    </source>
</reference>
<evidence type="ECO:0000313" key="1">
    <source>
        <dbReference type="EMBL" id="KAJ5081530.1"/>
    </source>
</evidence>
<gene>
    <name evidence="1" type="ORF">NUU61_009794</name>
</gene>
<dbReference type="EMBL" id="JAPMSZ010000012">
    <property type="protein sequence ID" value="KAJ5081530.1"/>
    <property type="molecule type" value="Genomic_DNA"/>
</dbReference>
<organism evidence="1 2">
    <name type="scientific">Penicillium alfredii</name>
    <dbReference type="NCBI Taxonomy" id="1506179"/>
    <lineage>
        <taxon>Eukaryota</taxon>
        <taxon>Fungi</taxon>
        <taxon>Dikarya</taxon>
        <taxon>Ascomycota</taxon>
        <taxon>Pezizomycotina</taxon>
        <taxon>Eurotiomycetes</taxon>
        <taxon>Eurotiomycetidae</taxon>
        <taxon>Eurotiales</taxon>
        <taxon>Aspergillaceae</taxon>
        <taxon>Penicillium</taxon>
    </lineage>
</organism>
<sequence length="200" mass="21681">MRVSRTKHCDEISFSPKEPASNISIHRGIAKSTDTAATIAYQSPEQTVAWGWSVTYNFVENGSSAGGGTVYLTYSWGAKGHWTSSAEGKHPNSISLSWEGDPHWTIKGRAKERDGWSKFLQGMKGVSAVDAVPPSLVKQDIPAPTVDLHMNSLDYFLTTNLLCPGKHTFKAHAVGKDDSRGLAVPHDLILTGDIDTSISK</sequence>
<dbReference type="OrthoDB" id="5083627at2759"/>
<dbReference type="GeneID" id="81399488"/>
<accession>A0A9W9EGY0</accession>
<comment type="caution">
    <text evidence="1">The sequence shown here is derived from an EMBL/GenBank/DDBJ whole genome shotgun (WGS) entry which is preliminary data.</text>
</comment>
<name>A0A9W9EGY0_9EURO</name>
<dbReference type="RefSeq" id="XP_056506817.1">
    <property type="nucleotide sequence ID" value="XM_056660319.1"/>
</dbReference>
<keyword evidence="2" id="KW-1185">Reference proteome</keyword>